<evidence type="ECO:0000313" key="1">
    <source>
        <dbReference type="EMBL" id="APY84841.1"/>
    </source>
</evidence>
<protein>
    <submittedName>
        <fullName evidence="1">Uncharacterized protein</fullName>
    </submittedName>
</protein>
<accession>A0ABM6GLS6</accession>
<dbReference type="EMBL" id="CP015588">
    <property type="protein sequence ID" value="APY84841.1"/>
    <property type="molecule type" value="Genomic_DNA"/>
</dbReference>
<evidence type="ECO:0000313" key="2">
    <source>
        <dbReference type="Proteomes" id="UP000187191"/>
    </source>
</evidence>
<organism evidence="1 2">
    <name type="scientific">Streptomyces alfalfae</name>
    <dbReference type="NCBI Taxonomy" id="1642299"/>
    <lineage>
        <taxon>Bacteria</taxon>
        <taxon>Bacillati</taxon>
        <taxon>Actinomycetota</taxon>
        <taxon>Actinomycetes</taxon>
        <taxon>Kitasatosporales</taxon>
        <taxon>Streptomycetaceae</taxon>
        <taxon>Streptomyces</taxon>
    </lineage>
</organism>
<sequence length="89" mass="10247">MRRALESVFGWDRAEDDGAFAFRDTFGHLYDWHGRDTLHYDDFDPEHRIARSVAEYESIRTSTVRHGCVPCWCPRGRGCWMPDAAPAGS</sequence>
<name>A0ABM6GLS6_9ACTN</name>
<keyword evidence="2" id="KW-1185">Reference proteome</keyword>
<proteinExistence type="predicted"/>
<reference evidence="1 2" key="1">
    <citation type="submission" date="2016-05" db="EMBL/GenBank/DDBJ databases">
        <authorList>
            <person name="Gu J."/>
        </authorList>
    </citation>
    <scope>NUCLEOTIDE SEQUENCE [LARGE SCALE GENOMIC DNA]</scope>
    <source>
        <strain evidence="1 2">ACCC40021</strain>
    </source>
</reference>
<gene>
    <name evidence="1" type="ORF">A7J05_02915</name>
</gene>
<dbReference type="Proteomes" id="UP000187191">
    <property type="component" value="Chromosome"/>
</dbReference>